<dbReference type="Proteomes" id="UP000887458">
    <property type="component" value="Unassembled WGS sequence"/>
</dbReference>
<name>A0ABQ8JEA6_DERPT</name>
<evidence type="ECO:0000313" key="1">
    <source>
        <dbReference type="EMBL" id="KAH9420923.1"/>
    </source>
</evidence>
<sequence>MEINYLFVQMKLANTTMSSSRNFRLMLIALTRARAPRAAIMPRSIKVRVASSQTICFHRH</sequence>
<accession>A0ABQ8JEA6</accession>
<dbReference type="EMBL" id="NJHN03000047">
    <property type="protein sequence ID" value="KAH9420923.1"/>
    <property type="molecule type" value="Genomic_DNA"/>
</dbReference>
<organism evidence="1 2">
    <name type="scientific">Dermatophagoides pteronyssinus</name>
    <name type="common">European house dust mite</name>
    <dbReference type="NCBI Taxonomy" id="6956"/>
    <lineage>
        <taxon>Eukaryota</taxon>
        <taxon>Metazoa</taxon>
        <taxon>Ecdysozoa</taxon>
        <taxon>Arthropoda</taxon>
        <taxon>Chelicerata</taxon>
        <taxon>Arachnida</taxon>
        <taxon>Acari</taxon>
        <taxon>Acariformes</taxon>
        <taxon>Sarcoptiformes</taxon>
        <taxon>Astigmata</taxon>
        <taxon>Psoroptidia</taxon>
        <taxon>Analgoidea</taxon>
        <taxon>Pyroglyphidae</taxon>
        <taxon>Dermatophagoidinae</taxon>
        <taxon>Dermatophagoides</taxon>
    </lineage>
</organism>
<reference evidence="1 2" key="2">
    <citation type="journal article" date="2022" name="Mol. Biol. Evol.">
        <title>Comparative Genomics Reveals Insights into the Divergent Evolution of Astigmatic Mites and Household Pest Adaptations.</title>
        <authorList>
            <person name="Xiong Q."/>
            <person name="Wan A.T."/>
            <person name="Liu X."/>
            <person name="Fung C.S."/>
            <person name="Xiao X."/>
            <person name="Malainual N."/>
            <person name="Hou J."/>
            <person name="Wang L."/>
            <person name="Wang M."/>
            <person name="Yang K.Y."/>
            <person name="Cui Y."/>
            <person name="Leung E.L."/>
            <person name="Nong W."/>
            <person name="Shin S.K."/>
            <person name="Au S.W."/>
            <person name="Jeong K.Y."/>
            <person name="Chew F.T."/>
            <person name="Hui J.H."/>
            <person name="Leung T.F."/>
            <person name="Tungtrongchitr A."/>
            <person name="Zhong N."/>
            <person name="Liu Z."/>
            <person name="Tsui S.K."/>
        </authorList>
    </citation>
    <scope>NUCLEOTIDE SEQUENCE [LARGE SCALE GENOMIC DNA]</scope>
    <source>
        <strain evidence="1">Derp</strain>
    </source>
</reference>
<proteinExistence type="predicted"/>
<protein>
    <submittedName>
        <fullName evidence="1">Uncharacterized protein</fullName>
    </submittedName>
</protein>
<comment type="caution">
    <text evidence="1">The sequence shown here is derived from an EMBL/GenBank/DDBJ whole genome shotgun (WGS) entry which is preliminary data.</text>
</comment>
<reference evidence="1 2" key="1">
    <citation type="journal article" date="2018" name="J. Allergy Clin. Immunol.">
        <title>High-quality assembly of Dermatophagoides pteronyssinus genome and transcriptome reveals a wide range of novel allergens.</title>
        <authorList>
            <person name="Liu X.Y."/>
            <person name="Yang K.Y."/>
            <person name="Wang M.Q."/>
            <person name="Kwok J.S."/>
            <person name="Zeng X."/>
            <person name="Yang Z."/>
            <person name="Xiao X.J."/>
            <person name="Lau C.P."/>
            <person name="Li Y."/>
            <person name="Huang Z.M."/>
            <person name="Ba J.G."/>
            <person name="Yim A.K."/>
            <person name="Ouyang C.Y."/>
            <person name="Ngai S.M."/>
            <person name="Chan T.F."/>
            <person name="Leung E.L."/>
            <person name="Liu L."/>
            <person name="Liu Z.G."/>
            <person name="Tsui S.K."/>
        </authorList>
    </citation>
    <scope>NUCLEOTIDE SEQUENCE [LARGE SCALE GENOMIC DNA]</scope>
    <source>
        <strain evidence="1">Derp</strain>
    </source>
</reference>
<keyword evidence="2" id="KW-1185">Reference proteome</keyword>
<gene>
    <name evidence="1" type="ORF">DERP_001359</name>
</gene>
<evidence type="ECO:0000313" key="2">
    <source>
        <dbReference type="Proteomes" id="UP000887458"/>
    </source>
</evidence>